<evidence type="ECO:0000256" key="4">
    <source>
        <dbReference type="ARBA" id="ARBA00022777"/>
    </source>
</evidence>
<keyword evidence="5" id="KW-0067">ATP-binding</keyword>
<organism evidence="7 8">
    <name type="scientific">Mugilogobius chulae</name>
    <name type="common">yellowstripe goby</name>
    <dbReference type="NCBI Taxonomy" id="88201"/>
    <lineage>
        <taxon>Eukaryota</taxon>
        <taxon>Metazoa</taxon>
        <taxon>Chordata</taxon>
        <taxon>Craniata</taxon>
        <taxon>Vertebrata</taxon>
        <taxon>Euteleostomi</taxon>
        <taxon>Actinopterygii</taxon>
        <taxon>Neopterygii</taxon>
        <taxon>Teleostei</taxon>
        <taxon>Neoteleostei</taxon>
        <taxon>Acanthomorphata</taxon>
        <taxon>Gobiaria</taxon>
        <taxon>Gobiiformes</taxon>
        <taxon>Gobioidei</taxon>
        <taxon>Gobiidae</taxon>
        <taxon>Gobionellinae</taxon>
        <taxon>Mugilogobius</taxon>
    </lineage>
</organism>
<dbReference type="InterPro" id="IPR050494">
    <property type="entry name" value="Ser_Thr_dual-spec_kinase"/>
</dbReference>
<dbReference type="GO" id="GO:0042771">
    <property type="term" value="P:intrinsic apoptotic signaling pathway in response to DNA damage by p53 class mediator"/>
    <property type="evidence" value="ECO:0007669"/>
    <property type="project" value="TreeGrafter"/>
</dbReference>
<evidence type="ECO:0000259" key="6">
    <source>
        <dbReference type="PROSITE" id="PS50011"/>
    </source>
</evidence>
<comment type="caution">
    <text evidence="7">The sequence shown here is derived from an EMBL/GenBank/DDBJ whole genome shotgun (WGS) entry which is preliminary data.</text>
</comment>
<dbReference type="GO" id="GO:0045944">
    <property type="term" value="P:positive regulation of transcription by RNA polymerase II"/>
    <property type="evidence" value="ECO:0007669"/>
    <property type="project" value="TreeGrafter"/>
</dbReference>
<dbReference type="Pfam" id="PF00069">
    <property type="entry name" value="Pkinase"/>
    <property type="match status" value="1"/>
</dbReference>
<gene>
    <name evidence="7" type="ORF">WMY93_008023</name>
</gene>
<keyword evidence="2" id="KW-0808">Transferase</keyword>
<dbReference type="GO" id="GO:0004674">
    <property type="term" value="F:protein serine/threonine kinase activity"/>
    <property type="evidence" value="ECO:0007669"/>
    <property type="project" value="UniProtKB-KW"/>
</dbReference>
<proteinExistence type="predicted"/>
<keyword evidence="4" id="KW-0418">Kinase</keyword>
<accession>A0AAW0PEX9</accession>
<dbReference type="PANTHER" id="PTHR24058:SF53">
    <property type="entry name" value="HOMEODOMAIN-INTERACTING PROTEIN KINASE 2"/>
    <property type="match status" value="1"/>
</dbReference>
<dbReference type="GO" id="GO:0005737">
    <property type="term" value="C:cytoplasm"/>
    <property type="evidence" value="ECO:0007669"/>
    <property type="project" value="TreeGrafter"/>
</dbReference>
<dbReference type="SUPFAM" id="SSF56112">
    <property type="entry name" value="Protein kinase-like (PK-like)"/>
    <property type="match status" value="1"/>
</dbReference>
<dbReference type="GO" id="GO:0003714">
    <property type="term" value="F:transcription corepressor activity"/>
    <property type="evidence" value="ECO:0007669"/>
    <property type="project" value="TreeGrafter"/>
</dbReference>
<dbReference type="PROSITE" id="PS50011">
    <property type="entry name" value="PROTEIN_KINASE_DOM"/>
    <property type="match status" value="1"/>
</dbReference>
<reference evidence="8" key="1">
    <citation type="submission" date="2024-04" db="EMBL/GenBank/DDBJ databases">
        <title>Salinicola lusitanus LLJ914,a marine bacterium isolated from the Okinawa Trough.</title>
        <authorList>
            <person name="Li J."/>
        </authorList>
    </citation>
    <scope>NUCLEOTIDE SEQUENCE [LARGE SCALE GENOMIC DNA]</scope>
</reference>
<dbReference type="InterPro" id="IPR008271">
    <property type="entry name" value="Ser/Thr_kinase_AS"/>
</dbReference>
<evidence type="ECO:0000256" key="3">
    <source>
        <dbReference type="ARBA" id="ARBA00022741"/>
    </source>
</evidence>
<dbReference type="GO" id="GO:0016605">
    <property type="term" value="C:PML body"/>
    <property type="evidence" value="ECO:0007669"/>
    <property type="project" value="TreeGrafter"/>
</dbReference>
<protein>
    <recommendedName>
        <fullName evidence="6">Protein kinase domain-containing protein</fullName>
    </recommendedName>
</protein>
<feature type="domain" description="Protein kinase" evidence="6">
    <location>
        <begin position="25"/>
        <end position="164"/>
    </location>
</feature>
<keyword evidence="3" id="KW-0547">Nucleotide-binding</keyword>
<dbReference type="GO" id="GO:0005524">
    <property type="term" value="F:ATP binding"/>
    <property type="evidence" value="ECO:0007669"/>
    <property type="project" value="UniProtKB-KW"/>
</dbReference>
<name>A0AAW0PEX9_9GOBI</name>
<keyword evidence="8" id="KW-1185">Reference proteome</keyword>
<dbReference type="Proteomes" id="UP001460270">
    <property type="component" value="Unassembled WGS sequence"/>
</dbReference>
<dbReference type="GO" id="GO:0007224">
    <property type="term" value="P:smoothened signaling pathway"/>
    <property type="evidence" value="ECO:0007669"/>
    <property type="project" value="TreeGrafter"/>
</dbReference>
<sequence>MSASNDSAEFSLRMDDVISGEFGSYVVKQLKGEGTYARVARCVDLSTRQDVAVKISKLQFSSAAEREARVLQKLSSVSRTKNVVRFVSSFHYLEHHCLVLEHLDQSLYDFICDRSFQPLLVPEIRYIAEQLLAAFEELARLKIAHCDLKPDNVMLVITNWNRSE</sequence>
<dbReference type="PANTHER" id="PTHR24058">
    <property type="entry name" value="DUAL SPECIFICITY PROTEIN KINASE"/>
    <property type="match status" value="1"/>
</dbReference>
<evidence type="ECO:0000256" key="2">
    <source>
        <dbReference type="ARBA" id="ARBA00022679"/>
    </source>
</evidence>
<dbReference type="EMBL" id="JBBPFD010000005">
    <property type="protein sequence ID" value="KAK7925713.1"/>
    <property type="molecule type" value="Genomic_DNA"/>
</dbReference>
<evidence type="ECO:0000256" key="1">
    <source>
        <dbReference type="ARBA" id="ARBA00022527"/>
    </source>
</evidence>
<dbReference type="Gene3D" id="1.10.510.10">
    <property type="entry name" value="Transferase(Phosphotransferase) domain 1"/>
    <property type="match status" value="1"/>
</dbReference>
<evidence type="ECO:0000313" key="7">
    <source>
        <dbReference type="EMBL" id="KAK7925713.1"/>
    </source>
</evidence>
<keyword evidence="1" id="KW-0723">Serine/threonine-protein kinase</keyword>
<dbReference type="GO" id="GO:0003713">
    <property type="term" value="F:transcription coactivator activity"/>
    <property type="evidence" value="ECO:0007669"/>
    <property type="project" value="TreeGrafter"/>
</dbReference>
<dbReference type="GO" id="GO:0046332">
    <property type="term" value="F:SMAD binding"/>
    <property type="evidence" value="ECO:0007669"/>
    <property type="project" value="TreeGrafter"/>
</dbReference>
<dbReference type="InterPro" id="IPR000719">
    <property type="entry name" value="Prot_kinase_dom"/>
</dbReference>
<dbReference type="SMART" id="SM00220">
    <property type="entry name" value="S_TKc"/>
    <property type="match status" value="1"/>
</dbReference>
<dbReference type="AlphaFoldDB" id="A0AAW0PEX9"/>
<dbReference type="InterPro" id="IPR011009">
    <property type="entry name" value="Kinase-like_dom_sf"/>
</dbReference>
<dbReference type="GO" id="GO:0004713">
    <property type="term" value="F:protein tyrosine kinase activity"/>
    <property type="evidence" value="ECO:0007669"/>
    <property type="project" value="TreeGrafter"/>
</dbReference>
<dbReference type="PROSITE" id="PS00108">
    <property type="entry name" value="PROTEIN_KINASE_ST"/>
    <property type="match status" value="1"/>
</dbReference>
<evidence type="ECO:0000256" key="5">
    <source>
        <dbReference type="ARBA" id="ARBA00022840"/>
    </source>
</evidence>
<evidence type="ECO:0000313" key="8">
    <source>
        <dbReference type="Proteomes" id="UP001460270"/>
    </source>
</evidence>
<dbReference type="Gene3D" id="3.30.200.20">
    <property type="entry name" value="Phosphorylase Kinase, domain 1"/>
    <property type="match status" value="1"/>
</dbReference>